<sequence length="103" mass="11724">MRYAVLTLALATLAACASLPDPTAGLVDPQVRVRYAGDDVIREYREPGQPGRIVKITPANALPFYLFDDDDDERIDRHLGDIPPRYQDALRFKVRFEDYGLMR</sequence>
<gene>
    <name evidence="2" type="ORF">LA76x_2288</name>
</gene>
<dbReference type="OrthoDB" id="5296182at2"/>
<dbReference type="KEGG" id="laq:GLA29479_4743"/>
<dbReference type="PROSITE" id="PS51257">
    <property type="entry name" value="PROKAR_LIPOPROTEIN"/>
    <property type="match status" value="1"/>
</dbReference>
<dbReference type="Gene3D" id="2.20.130.30">
    <property type="entry name" value="Protein of unknown function DUF2782"/>
    <property type="match status" value="1"/>
</dbReference>
<accession>A0A0S2FA45</accession>
<dbReference type="AlphaFoldDB" id="A0A0S2FA45"/>
<dbReference type="Proteomes" id="UP000060787">
    <property type="component" value="Chromosome"/>
</dbReference>
<name>A0A0S2FA45_LYSAN</name>
<keyword evidence="1" id="KW-0732">Signal</keyword>
<reference evidence="2 3" key="1">
    <citation type="journal article" date="2015" name="BMC Genomics">
        <title>Comparative genomics and metabolic profiling of the genus Lysobacter.</title>
        <authorList>
            <person name="de Bruijn I."/>
            <person name="Cheng X."/>
            <person name="de Jager V."/>
            <person name="Exposito R.G."/>
            <person name="Watrous J."/>
            <person name="Patel N."/>
            <person name="Postma J."/>
            <person name="Dorrestein P.C."/>
            <person name="Kobayashi D."/>
            <person name="Raaijmakers J.M."/>
        </authorList>
    </citation>
    <scope>NUCLEOTIDE SEQUENCE [LARGE SCALE GENOMIC DNA]</scope>
    <source>
        <strain evidence="2 3">76</strain>
    </source>
</reference>
<evidence type="ECO:0000256" key="1">
    <source>
        <dbReference type="SAM" id="SignalP"/>
    </source>
</evidence>
<protein>
    <recommendedName>
        <fullName evidence="4">Lipoprotein</fullName>
    </recommendedName>
</protein>
<dbReference type="InterPro" id="IPR021357">
    <property type="entry name" value="DUF2782"/>
</dbReference>
<proteinExistence type="predicted"/>
<keyword evidence="3" id="KW-1185">Reference proteome</keyword>
<dbReference type="RefSeq" id="WP_057917740.1">
    <property type="nucleotide sequence ID" value="NZ_CP011129.1"/>
</dbReference>
<dbReference type="Pfam" id="PF11191">
    <property type="entry name" value="DUF2782"/>
    <property type="match status" value="1"/>
</dbReference>
<dbReference type="EMBL" id="CP011129">
    <property type="protein sequence ID" value="ALN80421.1"/>
    <property type="molecule type" value="Genomic_DNA"/>
</dbReference>
<evidence type="ECO:0000313" key="2">
    <source>
        <dbReference type="EMBL" id="ALN80421.1"/>
    </source>
</evidence>
<evidence type="ECO:0000313" key="3">
    <source>
        <dbReference type="Proteomes" id="UP000060787"/>
    </source>
</evidence>
<dbReference type="KEGG" id="lab:LA76x_2288"/>
<organism evidence="2 3">
    <name type="scientific">Lysobacter antibioticus</name>
    <dbReference type="NCBI Taxonomy" id="84531"/>
    <lineage>
        <taxon>Bacteria</taxon>
        <taxon>Pseudomonadati</taxon>
        <taxon>Pseudomonadota</taxon>
        <taxon>Gammaproteobacteria</taxon>
        <taxon>Lysobacterales</taxon>
        <taxon>Lysobacteraceae</taxon>
        <taxon>Lysobacter</taxon>
    </lineage>
</organism>
<dbReference type="PATRIC" id="fig|84531.7.peg.4634"/>
<feature type="signal peptide" evidence="1">
    <location>
        <begin position="1"/>
        <end position="17"/>
    </location>
</feature>
<feature type="chain" id="PRO_5009798133" description="Lipoprotein" evidence="1">
    <location>
        <begin position="18"/>
        <end position="103"/>
    </location>
</feature>
<evidence type="ECO:0008006" key="4">
    <source>
        <dbReference type="Google" id="ProtNLM"/>
    </source>
</evidence>